<keyword evidence="4" id="KW-0540">Nuclease</keyword>
<dbReference type="GO" id="GO:0051607">
    <property type="term" value="P:defense response to virus"/>
    <property type="evidence" value="ECO:0007669"/>
    <property type="project" value="UniProtKB-KW"/>
</dbReference>
<evidence type="ECO:0000313" key="15">
    <source>
        <dbReference type="Proteomes" id="UP000596092"/>
    </source>
</evidence>
<keyword evidence="3" id="KW-0808">Transferase</keyword>
<evidence type="ECO:0000313" key="14">
    <source>
        <dbReference type="EMBL" id="QQG66591.1"/>
    </source>
</evidence>
<sequence>MDKELLQAISLAGMLHDIGKFAERADAVESGDQDMIRQEYRYSHAFHTEQALKLLFPEEQLNKSFGDLTECTVMNLAARHHKPRNVFELMITESDRIAAGHERAKGDADSDYDTGGRERKSKTPMLSIMARIRLKKHADEQGSSDDWRYRINNEGLAYSSDEYHRLFPVSSQTYKAEQVRRDYQAHWQAFRRTIADNSIGLDLFGHADTIIDVCRAHLWCLPASTRKEEMPDVSLYDHQKATAALAASMYWYHAEHSTLQESAITNRQQTKFLLFCGDISGIQQFIYKLSSKGAYKTLKGRSFFVQFLSELLADRFIQTLGLTKANILYSSGGKFYLLLPNTEGVQTLLSDLQEEVNTELLKKFSGDLYVRFSRISLSGDDLTRQSGRTLCQIWDELTRRLVAEDTQRYAATVSKDYAILFGTGSGDQQSCVVCHRSTTKDNDTCPTCRDMKTLGTSLPRSTCIVVTTEPLATVSRPNFKLFNRFVYLSEKIPADLRSGKARLYALNNADFSTLALDCATRGELIDCTPFLAGSMHTFADTFDEIADQAQGVKRLGILRMDVDSLGKIFSEGLQNYSHETIHDKRFHSLGRITTLSWQLTLFFSGILPQLIAENAEWRDRVTVVYSGGDDLFLIGAWDALPEIALTIQQRFAAFTCNNPSCTLSGGLVITPGKFPIYKSADMAGEAEHRAKKHETTFKNGRLTDKASITFLETPMHWQEFEILSRLYTKVLIIAQNPQHASLVRRLRDIAASWRESCAYLQQQDRLSIDAIKNQLQAEKWRWRMVYTLARYAAGKPSLSQTIQELQQFITSEVGTTDRQGIELLGVLARWCELRLRNEKIKETV</sequence>
<feature type="domain" description="GGDEF" evidence="13">
    <location>
        <begin position="553"/>
        <end position="706"/>
    </location>
</feature>
<evidence type="ECO:0000256" key="2">
    <source>
        <dbReference type="ARBA" id="ARBA00014333"/>
    </source>
</evidence>
<dbReference type="PANTHER" id="PTHR36528">
    <property type="entry name" value="CRISPR SYSTEM SINGLE-STRAND-SPECIFIC DEOXYRIBONUCLEASE CAS10/CSM1 (SUBTYPE III-A)"/>
    <property type="match status" value="1"/>
</dbReference>
<evidence type="ECO:0000256" key="9">
    <source>
        <dbReference type="ARBA" id="ARBA00022840"/>
    </source>
</evidence>
<dbReference type="AlphaFoldDB" id="A0A7T6ARA1"/>
<dbReference type="Pfam" id="PF18211">
    <property type="entry name" value="Csm1_B"/>
    <property type="match status" value="1"/>
</dbReference>
<evidence type="ECO:0000256" key="1">
    <source>
        <dbReference type="ARBA" id="ARBA00005700"/>
    </source>
</evidence>
<dbReference type="PROSITE" id="PS50887">
    <property type="entry name" value="GGDEF"/>
    <property type="match status" value="1"/>
</dbReference>
<keyword evidence="9" id="KW-0067">ATP-binding</keyword>
<dbReference type="PANTHER" id="PTHR36528:SF1">
    <property type="entry name" value="CRISPR SYSTEM SINGLE-STRAND-SPECIFIC DEOXYRIBONUCLEASE CAS10_CSM1 (SUBTYPE III-A)"/>
    <property type="match status" value="1"/>
</dbReference>
<proteinExistence type="inferred from homology"/>
<dbReference type="CDD" id="cd09680">
    <property type="entry name" value="Cas10_III"/>
    <property type="match status" value="1"/>
</dbReference>
<dbReference type="EMBL" id="CP054140">
    <property type="protein sequence ID" value="QQG66591.1"/>
    <property type="molecule type" value="Genomic_DNA"/>
</dbReference>
<keyword evidence="7" id="KW-0378">Hydrolase</keyword>
<feature type="compositionally biased region" description="Basic and acidic residues" evidence="12">
    <location>
        <begin position="100"/>
        <end position="118"/>
    </location>
</feature>
<evidence type="ECO:0000256" key="4">
    <source>
        <dbReference type="ARBA" id="ARBA00022722"/>
    </source>
</evidence>
<dbReference type="Pfam" id="PF22335">
    <property type="entry name" value="Cas10-Cmr2_palm2"/>
    <property type="match status" value="1"/>
</dbReference>
<evidence type="ECO:0000259" key="13">
    <source>
        <dbReference type="PROSITE" id="PS50887"/>
    </source>
</evidence>
<evidence type="ECO:0000256" key="6">
    <source>
        <dbReference type="ARBA" id="ARBA00022759"/>
    </source>
</evidence>
<dbReference type="KEGG" id="dog:HP555_12280"/>
<dbReference type="InterPro" id="IPR000160">
    <property type="entry name" value="GGDEF_dom"/>
</dbReference>
<dbReference type="InterPro" id="IPR054767">
    <property type="entry name" value="Cas10-Cmr2_palm2"/>
</dbReference>
<dbReference type="InterPro" id="IPR052117">
    <property type="entry name" value="Cas10/Csm1_subtype-III-A"/>
</dbReference>
<dbReference type="GO" id="GO:0004519">
    <property type="term" value="F:endonuclease activity"/>
    <property type="evidence" value="ECO:0007669"/>
    <property type="project" value="UniProtKB-KW"/>
</dbReference>
<keyword evidence="6" id="KW-0255">Endonuclease</keyword>
<dbReference type="NCBIfam" id="TIGR02578">
    <property type="entry name" value="cas_TM1811_Csm1"/>
    <property type="match status" value="1"/>
</dbReference>
<name>A0A7T6ARA1_9BACT</name>
<accession>A0A7T6ARA1</accession>
<dbReference type="InterPro" id="IPR041062">
    <property type="entry name" value="Csm1_B"/>
</dbReference>
<evidence type="ECO:0000256" key="10">
    <source>
        <dbReference type="ARBA" id="ARBA00023118"/>
    </source>
</evidence>
<dbReference type="GO" id="GO:0004527">
    <property type="term" value="F:exonuclease activity"/>
    <property type="evidence" value="ECO:0007669"/>
    <property type="project" value="UniProtKB-KW"/>
</dbReference>
<keyword evidence="8" id="KW-0269">Exonuclease</keyword>
<keyword evidence="5" id="KW-0547">Nucleotide-binding</keyword>
<dbReference type="Gene3D" id="3.30.70.270">
    <property type="match status" value="1"/>
</dbReference>
<feature type="region of interest" description="Disordered" evidence="12">
    <location>
        <begin position="100"/>
        <end position="120"/>
    </location>
</feature>
<evidence type="ECO:0000256" key="11">
    <source>
        <dbReference type="ARBA" id="ARBA00032922"/>
    </source>
</evidence>
<evidence type="ECO:0000256" key="12">
    <source>
        <dbReference type="SAM" id="MobiDB-lite"/>
    </source>
</evidence>
<organism evidence="14 15">
    <name type="scientific">Desulfobulbus oligotrophicus</name>
    <dbReference type="NCBI Taxonomy" id="1909699"/>
    <lineage>
        <taxon>Bacteria</taxon>
        <taxon>Pseudomonadati</taxon>
        <taxon>Thermodesulfobacteriota</taxon>
        <taxon>Desulfobulbia</taxon>
        <taxon>Desulfobulbales</taxon>
        <taxon>Desulfobulbaceae</taxon>
        <taxon>Desulfobulbus</taxon>
    </lineage>
</organism>
<dbReference type="RefSeq" id="WP_199262871.1">
    <property type="nucleotide sequence ID" value="NZ_CP054140.1"/>
</dbReference>
<keyword evidence="15" id="KW-1185">Reference proteome</keyword>
<comment type="similarity">
    <text evidence="1">Belongs to the CRISPR-associated Cas10/Csm1 family.</text>
</comment>
<protein>
    <recommendedName>
        <fullName evidence="2">CRISPR system single-strand-specific deoxyribonuclease Cas10/Csm1 (subtype III-A)</fullName>
    </recommendedName>
    <alternativeName>
        <fullName evidence="11">Cyclic oligoadenylate synthase</fullName>
    </alternativeName>
</protein>
<gene>
    <name evidence="14" type="primary">cas10</name>
    <name evidence="14" type="ORF">HP555_12280</name>
</gene>
<dbReference type="Proteomes" id="UP000596092">
    <property type="component" value="Chromosome"/>
</dbReference>
<dbReference type="GO" id="GO:0005524">
    <property type="term" value="F:ATP binding"/>
    <property type="evidence" value="ECO:0007669"/>
    <property type="project" value="UniProtKB-KW"/>
</dbReference>
<reference evidence="14 15" key="1">
    <citation type="submission" date="2020-05" db="EMBL/GenBank/DDBJ databases">
        <title>Complete genome of Desulfobulbus oligotrophicus.</title>
        <authorList>
            <person name="Podar M."/>
        </authorList>
    </citation>
    <scope>NUCLEOTIDE SEQUENCE [LARGE SCALE GENOMIC DNA]</scope>
    <source>
        <strain evidence="14 15">Prop6</strain>
    </source>
</reference>
<evidence type="ECO:0000256" key="5">
    <source>
        <dbReference type="ARBA" id="ARBA00022741"/>
    </source>
</evidence>
<evidence type="ECO:0000256" key="3">
    <source>
        <dbReference type="ARBA" id="ARBA00022679"/>
    </source>
</evidence>
<dbReference type="GO" id="GO:0016740">
    <property type="term" value="F:transferase activity"/>
    <property type="evidence" value="ECO:0007669"/>
    <property type="project" value="UniProtKB-KW"/>
</dbReference>
<dbReference type="InterPro" id="IPR043128">
    <property type="entry name" value="Rev_trsase/Diguanyl_cyclase"/>
</dbReference>
<keyword evidence="10" id="KW-0051">Antiviral defense</keyword>
<evidence type="ECO:0000256" key="8">
    <source>
        <dbReference type="ARBA" id="ARBA00022839"/>
    </source>
</evidence>
<dbReference type="InterPro" id="IPR013408">
    <property type="entry name" value="Cas10/Csm1"/>
</dbReference>
<evidence type="ECO:0000256" key="7">
    <source>
        <dbReference type="ARBA" id="ARBA00022801"/>
    </source>
</evidence>